<evidence type="ECO:0000313" key="2">
    <source>
        <dbReference type="Proteomes" id="UP000624709"/>
    </source>
</evidence>
<accession>A0ABQ4BMU9</accession>
<sequence>MPQPMSEPTRNGYSTDEVIAAPIGAPLPGCRSGMPATCRMPGSAATWWHWSSALDSIQLDGEAKTDTVAEGD</sequence>
<comment type="caution">
    <text evidence="1">The sequence shown here is derived from an EMBL/GenBank/DDBJ whole genome shotgun (WGS) entry which is preliminary data.</text>
</comment>
<organism evidence="1 2">
    <name type="scientific">Actinoplanes palleronii</name>
    <dbReference type="NCBI Taxonomy" id="113570"/>
    <lineage>
        <taxon>Bacteria</taxon>
        <taxon>Bacillati</taxon>
        <taxon>Actinomycetota</taxon>
        <taxon>Actinomycetes</taxon>
        <taxon>Micromonosporales</taxon>
        <taxon>Micromonosporaceae</taxon>
        <taxon>Actinoplanes</taxon>
    </lineage>
</organism>
<evidence type="ECO:0000313" key="1">
    <source>
        <dbReference type="EMBL" id="GIE72013.1"/>
    </source>
</evidence>
<keyword evidence="2" id="KW-1185">Reference proteome</keyword>
<gene>
    <name evidence="1" type="ORF">Apa02nite_081210</name>
</gene>
<dbReference type="Proteomes" id="UP000624709">
    <property type="component" value="Unassembled WGS sequence"/>
</dbReference>
<proteinExistence type="predicted"/>
<name>A0ABQ4BMU9_9ACTN</name>
<reference evidence="1 2" key="1">
    <citation type="submission" date="2021-01" db="EMBL/GenBank/DDBJ databases">
        <title>Whole genome shotgun sequence of Actinoplanes palleronii NBRC 14916.</title>
        <authorList>
            <person name="Komaki H."/>
            <person name="Tamura T."/>
        </authorList>
    </citation>
    <scope>NUCLEOTIDE SEQUENCE [LARGE SCALE GENOMIC DNA]</scope>
    <source>
        <strain evidence="1 2">NBRC 14916</strain>
    </source>
</reference>
<protein>
    <submittedName>
        <fullName evidence="1">Uncharacterized protein</fullName>
    </submittedName>
</protein>
<dbReference type="EMBL" id="BOMS01000136">
    <property type="protein sequence ID" value="GIE72013.1"/>
    <property type="molecule type" value="Genomic_DNA"/>
</dbReference>